<keyword evidence="9 12" id="KW-0949">S-adenosyl-L-methionine</keyword>
<gene>
    <name evidence="13" type="ORF">A4W93_02115</name>
</gene>
<dbReference type="PANTHER" id="PTHR30027">
    <property type="entry name" value="RIBOSOMAL RNA SMALL SUBUNIT METHYLTRANSFERASE E"/>
    <property type="match status" value="1"/>
</dbReference>
<dbReference type="RefSeq" id="WP_085749055.1">
    <property type="nucleotide sequence ID" value="NZ_BSPR01000012.1"/>
</dbReference>
<comment type="similarity">
    <text evidence="2 12">Belongs to the RNA methyltransferase RsmE family.</text>
</comment>
<evidence type="ECO:0000256" key="1">
    <source>
        <dbReference type="ARBA" id="ARBA00004496"/>
    </source>
</evidence>
<dbReference type="STRING" id="946333.A4W93_02115"/>
<evidence type="ECO:0000256" key="12">
    <source>
        <dbReference type="PIRNR" id="PIRNR015601"/>
    </source>
</evidence>
<dbReference type="EC" id="2.1.1.193" evidence="3 12"/>
<dbReference type="InterPro" id="IPR046886">
    <property type="entry name" value="RsmE_MTase_dom"/>
</dbReference>
<dbReference type="Gene3D" id="2.40.240.20">
    <property type="entry name" value="Hypothetical PUA domain-like, domain 1"/>
    <property type="match status" value="1"/>
</dbReference>
<organism evidence="13 14">
    <name type="scientific">Piscinibacter gummiphilus</name>
    <dbReference type="NCBI Taxonomy" id="946333"/>
    <lineage>
        <taxon>Bacteria</taxon>
        <taxon>Pseudomonadati</taxon>
        <taxon>Pseudomonadota</taxon>
        <taxon>Betaproteobacteria</taxon>
        <taxon>Burkholderiales</taxon>
        <taxon>Sphaerotilaceae</taxon>
        <taxon>Piscinibacter</taxon>
    </lineage>
</organism>
<dbReference type="PIRSF" id="PIRSF015601">
    <property type="entry name" value="MTase_slr0722"/>
    <property type="match status" value="1"/>
</dbReference>
<keyword evidence="6 12" id="KW-0698">rRNA processing</keyword>
<dbReference type="Pfam" id="PF04452">
    <property type="entry name" value="Methyltrans_RNA"/>
    <property type="match status" value="1"/>
</dbReference>
<evidence type="ECO:0000256" key="11">
    <source>
        <dbReference type="ARBA" id="ARBA00047944"/>
    </source>
</evidence>
<dbReference type="CDD" id="cd18084">
    <property type="entry name" value="RsmE-like"/>
    <property type="match status" value="1"/>
</dbReference>
<dbReference type="PANTHER" id="PTHR30027:SF3">
    <property type="entry name" value="16S RRNA (URACIL(1498)-N(3))-METHYLTRANSFERASE"/>
    <property type="match status" value="1"/>
</dbReference>
<reference evidence="13 14" key="1">
    <citation type="submission" date="2016-04" db="EMBL/GenBank/DDBJ databases">
        <title>Complete genome sequence of natural rubber-degrading, novel Gram-negative bacterium, Rhizobacter gummiphilus strain NS21.</title>
        <authorList>
            <person name="Tabata M."/>
            <person name="Kasai D."/>
            <person name="Fukuda M."/>
        </authorList>
    </citation>
    <scope>NUCLEOTIDE SEQUENCE [LARGE SCALE GENOMIC DNA]</scope>
    <source>
        <strain evidence="13 14">NS21</strain>
    </source>
</reference>
<accession>A0A1W6L3H2</accession>
<keyword evidence="14" id="KW-1185">Reference proteome</keyword>
<dbReference type="Gene3D" id="3.40.1280.10">
    <property type="match status" value="1"/>
</dbReference>
<dbReference type="KEGG" id="rgu:A4W93_02115"/>
<proteinExistence type="inferred from homology"/>
<dbReference type="NCBIfam" id="TIGR00046">
    <property type="entry name" value="RsmE family RNA methyltransferase"/>
    <property type="match status" value="1"/>
</dbReference>
<dbReference type="InterPro" id="IPR046887">
    <property type="entry name" value="RsmE_PUA-like"/>
</dbReference>
<evidence type="ECO:0000256" key="8">
    <source>
        <dbReference type="ARBA" id="ARBA00022679"/>
    </source>
</evidence>
<dbReference type="AlphaFoldDB" id="A0A1W6L3H2"/>
<dbReference type="OrthoDB" id="9815641at2"/>
<evidence type="ECO:0000256" key="4">
    <source>
        <dbReference type="ARBA" id="ARBA00013673"/>
    </source>
</evidence>
<dbReference type="SUPFAM" id="SSF88697">
    <property type="entry name" value="PUA domain-like"/>
    <property type="match status" value="1"/>
</dbReference>
<keyword evidence="7 12" id="KW-0489">Methyltransferase</keyword>
<evidence type="ECO:0000313" key="14">
    <source>
        <dbReference type="Proteomes" id="UP000193427"/>
    </source>
</evidence>
<evidence type="ECO:0000313" key="13">
    <source>
        <dbReference type="EMBL" id="ARN18812.1"/>
    </source>
</evidence>
<dbReference type="InterPro" id="IPR029026">
    <property type="entry name" value="tRNA_m1G_MTases_N"/>
</dbReference>
<dbReference type="InterPro" id="IPR029028">
    <property type="entry name" value="Alpha/beta_knot_MTases"/>
</dbReference>
<keyword evidence="8 12" id="KW-0808">Transferase</keyword>
<evidence type="ECO:0000256" key="6">
    <source>
        <dbReference type="ARBA" id="ARBA00022552"/>
    </source>
</evidence>
<dbReference type="SUPFAM" id="SSF75217">
    <property type="entry name" value="alpha/beta knot"/>
    <property type="match status" value="1"/>
</dbReference>
<evidence type="ECO:0000256" key="7">
    <source>
        <dbReference type="ARBA" id="ARBA00022603"/>
    </source>
</evidence>
<evidence type="ECO:0000256" key="5">
    <source>
        <dbReference type="ARBA" id="ARBA00022490"/>
    </source>
</evidence>
<comment type="catalytic activity">
    <reaction evidence="11 12">
        <text>uridine(1498) in 16S rRNA + S-adenosyl-L-methionine = N(3)-methyluridine(1498) in 16S rRNA + S-adenosyl-L-homocysteine + H(+)</text>
        <dbReference type="Rhea" id="RHEA:42920"/>
        <dbReference type="Rhea" id="RHEA-COMP:10283"/>
        <dbReference type="Rhea" id="RHEA-COMP:10284"/>
        <dbReference type="ChEBI" id="CHEBI:15378"/>
        <dbReference type="ChEBI" id="CHEBI:57856"/>
        <dbReference type="ChEBI" id="CHEBI:59789"/>
        <dbReference type="ChEBI" id="CHEBI:65315"/>
        <dbReference type="ChEBI" id="CHEBI:74502"/>
        <dbReference type="EC" id="2.1.1.193"/>
    </reaction>
</comment>
<comment type="subcellular location">
    <subcellularLocation>
        <location evidence="1 12">Cytoplasm</location>
    </subcellularLocation>
</comment>
<dbReference type="InterPro" id="IPR015947">
    <property type="entry name" value="PUA-like_sf"/>
</dbReference>
<name>A0A1W6L3H2_9BURK</name>
<dbReference type="InterPro" id="IPR006700">
    <property type="entry name" value="RsmE"/>
</dbReference>
<dbReference type="Pfam" id="PF20260">
    <property type="entry name" value="PUA_4"/>
    <property type="match status" value="1"/>
</dbReference>
<comment type="function">
    <text evidence="10 12">Specifically methylates the N3 position of the uracil ring of uridine 1498 (m3U1498) in 16S rRNA. Acts on the fully assembled 30S ribosomal subunit.</text>
</comment>
<dbReference type="GO" id="GO:0070475">
    <property type="term" value="P:rRNA base methylation"/>
    <property type="evidence" value="ECO:0007669"/>
    <property type="project" value="TreeGrafter"/>
</dbReference>
<evidence type="ECO:0000256" key="2">
    <source>
        <dbReference type="ARBA" id="ARBA00005528"/>
    </source>
</evidence>
<dbReference type="EMBL" id="CP015118">
    <property type="protein sequence ID" value="ARN18812.1"/>
    <property type="molecule type" value="Genomic_DNA"/>
</dbReference>
<sequence>MPPRFFVDLPLAAGASLSLPPGASRHAQVLRLQPGDPVTLFDGSGGDWQAEIAEMGRKVVDVTIGAFEARDPELALAVTLAVGMPANERMDDLVEKATELGVARIQPLMCERSVLRLSGERAEKKREHWQAVAVSACEQSGRTRVPVIEPVRTLAAWLREAVPADARRVVLSTSESPPLPAVPAGAVVALSGPEGGLSPAEEQAARGAGFEPASLGPRVLRADTAPLAALAIWSLGGLTA</sequence>
<dbReference type="Proteomes" id="UP000193427">
    <property type="component" value="Chromosome"/>
</dbReference>
<dbReference type="GO" id="GO:0005737">
    <property type="term" value="C:cytoplasm"/>
    <property type="evidence" value="ECO:0007669"/>
    <property type="project" value="UniProtKB-SubCell"/>
</dbReference>
<dbReference type="GO" id="GO:0070042">
    <property type="term" value="F:rRNA (uridine-N3-)-methyltransferase activity"/>
    <property type="evidence" value="ECO:0007669"/>
    <property type="project" value="TreeGrafter"/>
</dbReference>
<dbReference type="NCBIfam" id="NF008692">
    <property type="entry name" value="PRK11713.1-5"/>
    <property type="match status" value="1"/>
</dbReference>
<protein>
    <recommendedName>
        <fullName evidence="4 12">Ribosomal RNA small subunit methyltransferase E</fullName>
        <ecNumber evidence="3 12">2.1.1.193</ecNumber>
    </recommendedName>
</protein>
<evidence type="ECO:0000256" key="10">
    <source>
        <dbReference type="ARBA" id="ARBA00025699"/>
    </source>
</evidence>
<keyword evidence="5 12" id="KW-0963">Cytoplasm</keyword>
<evidence type="ECO:0000256" key="9">
    <source>
        <dbReference type="ARBA" id="ARBA00022691"/>
    </source>
</evidence>
<evidence type="ECO:0000256" key="3">
    <source>
        <dbReference type="ARBA" id="ARBA00012328"/>
    </source>
</evidence>